<dbReference type="InterPro" id="IPR047057">
    <property type="entry name" value="MerR_fam"/>
</dbReference>
<dbReference type="EMBL" id="CP013614">
    <property type="protein sequence ID" value="ALS02257.1"/>
    <property type="molecule type" value="Genomic_DNA"/>
</dbReference>
<feature type="domain" description="HTH merR-type" evidence="5">
    <location>
        <begin position="1"/>
        <end position="71"/>
    </location>
</feature>
<dbReference type="SMART" id="SM00871">
    <property type="entry name" value="AraC_E_bind"/>
    <property type="match status" value="1"/>
</dbReference>
<name>A0A0S3KD60_9ENTE</name>
<dbReference type="Gene3D" id="1.10.1660.10">
    <property type="match status" value="1"/>
</dbReference>
<sequence>MFKISEFSKLTNISPRMLRHYDKLNLLKPEIIQAENGYRYYTPEQITQANQLLSLKNIGIPLKEIKPFLDGKADLADYLTKHRTLLETELAEKKLQLAYLDLLEEKKTPSEKDAMNYPIEEKKIPDLFVLAYRQEVASYYEEEQLWQQLFSTIRTEDLAKLGQSIAVFRDTTSDMIDIEVMISTPKTLGHKYPQIKTFSPGLIASVVTNGAYATMPTIHADMANWLKVNGYVHTGNIFNIYHSSPATEEQEQFYITEVCYPIKRPK</sequence>
<dbReference type="InterPro" id="IPR029442">
    <property type="entry name" value="GyrI-like"/>
</dbReference>
<dbReference type="KEGG" id="ess:ATZ33_12940"/>
<dbReference type="EMBL" id="JXLC01000006">
    <property type="protein sequence ID" value="OJG92384.1"/>
    <property type="molecule type" value="Genomic_DNA"/>
</dbReference>
<keyword evidence="8" id="KW-1185">Reference proteome</keyword>
<dbReference type="InterPro" id="IPR011256">
    <property type="entry name" value="Reg_factor_effector_dom_sf"/>
</dbReference>
<evidence type="ECO:0000256" key="4">
    <source>
        <dbReference type="ARBA" id="ARBA00023163"/>
    </source>
</evidence>
<dbReference type="Proteomes" id="UP000183039">
    <property type="component" value="Unassembled WGS sequence"/>
</dbReference>
<evidence type="ECO:0000313" key="6">
    <source>
        <dbReference type="EMBL" id="ALS02257.1"/>
    </source>
</evidence>
<evidence type="ECO:0000256" key="2">
    <source>
        <dbReference type="ARBA" id="ARBA00023015"/>
    </source>
</evidence>
<dbReference type="SUPFAM" id="SSF55136">
    <property type="entry name" value="Probable bacterial effector-binding domain"/>
    <property type="match status" value="1"/>
</dbReference>
<gene>
    <name evidence="6" type="ORF">ATZ33_12940</name>
    <name evidence="7" type="ORF">RV15_GL003177</name>
</gene>
<dbReference type="PANTHER" id="PTHR30204:SF69">
    <property type="entry name" value="MERR-FAMILY TRANSCRIPTIONAL REGULATOR"/>
    <property type="match status" value="1"/>
</dbReference>
<keyword evidence="1" id="KW-0678">Repressor</keyword>
<evidence type="ECO:0000256" key="1">
    <source>
        <dbReference type="ARBA" id="ARBA00022491"/>
    </source>
</evidence>
<dbReference type="InterPro" id="IPR010499">
    <property type="entry name" value="AraC_E-bd"/>
</dbReference>
<dbReference type="AlphaFoldDB" id="A0A0S3KD60"/>
<dbReference type="PANTHER" id="PTHR30204">
    <property type="entry name" value="REDOX-CYCLING DRUG-SENSING TRANSCRIPTIONAL ACTIVATOR SOXR"/>
    <property type="match status" value="1"/>
</dbReference>
<dbReference type="Pfam" id="PF13411">
    <property type="entry name" value="MerR_1"/>
    <property type="match status" value="1"/>
</dbReference>
<dbReference type="OrthoDB" id="9773308at2"/>
<keyword evidence="4" id="KW-0804">Transcription</keyword>
<evidence type="ECO:0000313" key="8">
    <source>
        <dbReference type="Proteomes" id="UP000065511"/>
    </source>
</evidence>
<organism evidence="7 9">
    <name type="scientific">Enterococcus silesiacus</name>
    <dbReference type="NCBI Taxonomy" id="332949"/>
    <lineage>
        <taxon>Bacteria</taxon>
        <taxon>Bacillati</taxon>
        <taxon>Bacillota</taxon>
        <taxon>Bacilli</taxon>
        <taxon>Lactobacillales</taxon>
        <taxon>Enterococcaceae</taxon>
        <taxon>Enterococcus</taxon>
    </lineage>
</organism>
<dbReference type="GO" id="GO:0003700">
    <property type="term" value="F:DNA-binding transcription factor activity"/>
    <property type="evidence" value="ECO:0007669"/>
    <property type="project" value="InterPro"/>
</dbReference>
<dbReference type="PROSITE" id="PS00552">
    <property type="entry name" value="HTH_MERR_1"/>
    <property type="match status" value="1"/>
</dbReference>
<dbReference type="SMART" id="SM00422">
    <property type="entry name" value="HTH_MERR"/>
    <property type="match status" value="1"/>
</dbReference>
<reference evidence="7 9" key="1">
    <citation type="submission" date="2014-12" db="EMBL/GenBank/DDBJ databases">
        <title>Draft genome sequences of 29 type strains of Enterococci.</title>
        <authorList>
            <person name="Zhong Z."/>
            <person name="Sun Z."/>
            <person name="Liu W."/>
            <person name="Zhang W."/>
            <person name="Zhang H."/>
        </authorList>
    </citation>
    <scope>NUCLEOTIDE SEQUENCE [LARGE SCALE GENOMIC DNA]</scope>
    <source>
        <strain evidence="7 9">DSM 22801</strain>
    </source>
</reference>
<evidence type="ECO:0000259" key="5">
    <source>
        <dbReference type="PROSITE" id="PS50937"/>
    </source>
</evidence>
<dbReference type="InterPro" id="IPR000551">
    <property type="entry name" value="MerR-type_HTH_dom"/>
</dbReference>
<evidence type="ECO:0000313" key="7">
    <source>
        <dbReference type="EMBL" id="OJG92384.1"/>
    </source>
</evidence>
<dbReference type="RefSeq" id="WP_071877118.1">
    <property type="nucleotide sequence ID" value="NZ_JXLC01000006.1"/>
</dbReference>
<evidence type="ECO:0000256" key="3">
    <source>
        <dbReference type="ARBA" id="ARBA00023125"/>
    </source>
</evidence>
<evidence type="ECO:0000313" key="9">
    <source>
        <dbReference type="Proteomes" id="UP000183039"/>
    </source>
</evidence>
<dbReference type="SUPFAM" id="SSF46955">
    <property type="entry name" value="Putative DNA-binding domain"/>
    <property type="match status" value="1"/>
</dbReference>
<dbReference type="GO" id="GO:0003677">
    <property type="term" value="F:DNA binding"/>
    <property type="evidence" value="ECO:0007669"/>
    <property type="project" value="UniProtKB-KW"/>
</dbReference>
<accession>A0A0S3KD60</accession>
<dbReference type="PROSITE" id="PS50937">
    <property type="entry name" value="HTH_MERR_2"/>
    <property type="match status" value="1"/>
</dbReference>
<proteinExistence type="predicted"/>
<dbReference type="Pfam" id="PF06445">
    <property type="entry name" value="GyrI-like"/>
    <property type="match status" value="1"/>
</dbReference>
<protein>
    <recommendedName>
        <fullName evidence="5">HTH merR-type domain-containing protein</fullName>
    </recommendedName>
</protein>
<dbReference type="InterPro" id="IPR009061">
    <property type="entry name" value="DNA-bd_dom_put_sf"/>
</dbReference>
<dbReference type="Gene3D" id="3.20.80.10">
    <property type="entry name" value="Regulatory factor, effector binding domain"/>
    <property type="match status" value="1"/>
</dbReference>
<keyword evidence="3" id="KW-0238">DNA-binding</keyword>
<dbReference type="CDD" id="cd01107">
    <property type="entry name" value="HTH_BmrR"/>
    <property type="match status" value="1"/>
</dbReference>
<reference evidence="6 8" key="2">
    <citation type="submission" date="2015-12" db="EMBL/GenBank/DDBJ databases">
        <authorList>
            <person name="Lauer A."/>
            <person name="Humrighouse B."/>
            <person name="Loparev V."/>
            <person name="Shewmaker P.L."/>
            <person name="Whitney A.M."/>
            <person name="McLaughlin R.W."/>
        </authorList>
    </citation>
    <scope>NUCLEOTIDE SEQUENCE [LARGE SCALE GENOMIC DNA]</scope>
    <source>
        <strain evidence="6 8">LMG 23085</strain>
    </source>
</reference>
<dbReference type="Proteomes" id="UP000065511">
    <property type="component" value="Chromosome"/>
</dbReference>
<keyword evidence="2" id="KW-0805">Transcription regulation</keyword>